<organism evidence="1 2">
    <name type="scientific">Mesorhizobium australicum</name>
    <dbReference type="NCBI Taxonomy" id="536018"/>
    <lineage>
        <taxon>Bacteria</taxon>
        <taxon>Pseudomonadati</taxon>
        <taxon>Pseudomonadota</taxon>
        <taxon>Alphaproteobacteria</taxon>
        <taxon>Hyphomicrobiales</taxon>
        <taxon>Phyllobacteriaceae</taxon>
        <taxon>Mesorhizobium</taxon>
    </lineage>
</organism>
<dbReference type="Proteomes" id="UP001480082">
    <property type="component" value="Unassembled WGS sequence"/>
</dbReference>
<comment type="caution">
    <text evidence="1">The sequence shown here is derived from an EMBL/GenBank/DDBJ whole genome shotgun (WGS) entry which is preliminary data.</text>
</comment>
<evidence type="ECO:0000313" key="1">
    <source>
        <dbReference type="EMBL" id="MER9288226.1"/>
    </source>
</evidence>
<gene>
    <name evidence="1" type="ORF">NKI81_30690</name>
</gene>
<keyword evidence="2" id="KW-1185">Reference proteome</keyword>
<name>A0ACC6T8J1_9HYPH</name>
<reference evidence="1 2" key="1">
    <citation type="journal article" date="2024" name="Proc. Natl. Acad. Sci. U.S.A.">
        <title>The evolutionary genomics of adaptation to stress in wild rhizobium bacteria.</title>
        <authorList>
            <person name="Kehlet-Delgado H."/>
            <person name="Montoya A.P."/>
            <person name="Jensen K.T."/>
            <person name="Wendlandt C.E."/>
            <person name="Dexheimer C."/>
            <person name="Roberts M."/>
            <person name="Torres Martinez L."/>
            <person name="Friesen M.L."/>
            <person name="Griffitts J.S."/>
            <person name="Porter S.S."/>
        </authorList>
    </citation>
    <scope>NUCLEOTIDE SEQUENCE [LARGE SCALE GENOMIC DNA]</scope>
    <source>
        <strain evidence="1 2">M0468</strain>
    </source>
</reference>
<dbReference type="EMBL" id="JAMYRI010000031">
    <property type="protein sequence ID" value="MER9288226.1"/>
    <property type="molecule type" value="Genomic_DNA"/>
</dbReference>
<accession>A0ACC6T8J1</accession>
<keyword evidence="1" id="KW-0012">Acyltransferase</keyword>
<protein>
    <submittedName>
        <fullName evidence="1">Acyltransferase</fullName>
    </submittedName>
</protein>
<proteinExistence type="predicted"/>
<sequence length="354" mass="39015">MVANLQALRGIAAITILLYHLGPMLNRRFGTDFHSDIGAEGVDIFFVISGFVMVFAYAQKERSAWAFYGERVIRIAPLYWMATLALIVLFGLGFRPNGLQDYSLADIVTSFVFYPKVRLDGEKAPILSLGWTLIYEMFFYLVFGAFLWVRSTRDRVAVVSAVLLVVVAAGSLFGPESPFALRVYTNSIVLEFVAGCWLGYWYLSQPRNLGLPVGVAFVAAGLAVLSIEYYLQVSSSEYRIVTYGFPAVLVVTGALVAERSGATTCNSIVLLVGAASYSMYLFHPMLLQPFVNLAAKIMAPEPRMAIVVMPLAAVTAVVVTVGIHLGLEVPLTRWLRNLWDRERTARIPEGSVIS</sequence>
<keyword evidence="1" id="KW-0808">Transferase</keyword>
<evidence type="ECO:0000313" key="2">
    <source>
        <dbReference type="Proteomes" id="UP001480082"/>
    </source>
</evidence>